<evidence type="ECO:0000313" key="2">
    <source>
        <dbReference type="RefSeq" id="XP_022110344.1"/>
    </source>
</evidence>
<dbReference type="InterPro" id="IPR000358">
    <property type="entry name" value="RNR_small_fam"/>
</dbReference>
<dbReference type="AlphaFoldDB" id="A0A8B7ZY50"/>
<dbReference type="GO" id="GO:0005829">
    <property type="term" value="C:cytosol"/>
    <property type="evidence" value="ECO:0007669"/>
    <property type="project" value="TreeGrafter"/>
</dbReference>
<dbReference type="GO" id="GO:0009263">
    <property type="term" value="P:deoxyribonucleotide biosynthetic process"/>
    <property type="evidence" value="ECO:0007669"/>
    <property type="project" value="InterPro"/>
</dbReference>
<dbReference type="KEGG" id="aplc:110989937"/>
<dbReference type="OMA" id="NENIAFN"/>
<sequence length="443" mass="49474">MSLLHDNSCECTKSELDLFSVPPTQTSIVKGQWEEFHPISTISDGGPIEFFVPGSGDEYMDLNQSQLYVKAKITKADGSNLTENDHVGPVNLFLQSLFSQIDVSLNERLISPSTPTYPYRALLETILTYGTDAMISQLTSALFYKDTAGKMDNADPAGDDDAVNQGLKRRHEYTKNSKVVDLIGPIHSDIFFQDRHMLNGVDVKLKLIRSSNAFCLMASGPNPNYKVVILDASLFIRKVKVSSAVMLGHMKALEKGTAKYPIKRNICKMVSVPRGNLTLTQDHVFLGQLPNRIVVGCVTNEAFNGRYGKNPFNFQHMDINFLTVHVDGEQIPYSPLQPKFDGPAKNYIRAYQTLFSGTDKMYQDDGNIITRDDYAAGYALFAFDLSPDLSAGGHFNLVKRGNLRLDVHFARPLEETINLIIYAEFNNIIEVDQARNIIFDYSG</sequence>
<dbReference type="GO" id="GO:0004748">
    <property type="term" value="F:ribonucleoside-diphosphate reductase activity, thioredoxin disulfide as acceptor"/>
    <property type="evidence" value="ECO:0007669"/>
    <property type="project" value="TreeGrafter"/>
</dbReference>
<name>A0A8B7ZY50_ACAPL</name>
<accession>A0A8B7ZY50</accession>
<gene>
    <name evidence="2" type="primary">LOC110989937</name>
</gene>
<dbReference type="Proteomes" id="UP000694845">
    <property type="component" value="Unplaced"/>
</dbReference>
<reference evidence="2" key="1">
    <citation type="submission" date="2025-08" db="UniProtKB">
        <authorList>
            <consortium name="RefSeq"/>
        </authorList>
    </citation>
    <scope>IDENTIFICATION</scope>
</reference>
<dbReference type="PANTHER" id="PTHR23409">
    <property type="entry name" value="RIBONUCLEOSIDE-DIPHOSPHATE REDUCTASE SMALL CHAIN"/>
    <property type="match status" value="1"/>
</dbReference>
<dbReference type="GeneID" id="110989937"/>
<dbReference type="OrthoDB" id="6271650at2759"/>
<dbReference type="RefSeq" id="XP_022110344.1">
    <property type="nucleotide sequence ID" value="XM_022254652.1"/>
</dbReference>
<evidence type="ECO:0000313" key="1">
    <source>
        <dbReference type="Proteomes" id="UP000694845"/>
    </source>
</evidence>
<proteinExistence type="predicted"/>
<dbReference type="PANTHER" id="PTHR23409:SF21">
    <property type="entry name" value="CAPSID PROTEIN"/>
    <property type="match status" value="1"/>
</dbReference>
<organism evidence="1 2">
    <name type="scientific">Acanthaster planci</name>
    <name type="common">Crown-of-thorns starfish</name>
    <dbReference type="NCBI Taxonomy" id="133434"/>
    <lineage>
        <taxon>Eukaryota</taxon>
        <taxon>Metazoa</taxon>
        <taxon>Echinodermata</taxon>
        <taxon>Eleutherozoa</taxon>
        <taxon>Asterozoa</taxon>
        <taxon>Asteroidea</taxon>
        <taxon>Valvatacea</taxon>
        <taxon>Valvatida</taxon>
        <taxon>Acanthasteridae</taxon>
        <taxon>Acanthaster</taxon>
    </lineage>
</organism>
<keyword evidence="1" id="KW-1185">Reference proteome</keyword>
<protein>
    <submittedName>
        <fullName evidence="2">Uncharacterized protein F54H12.2-like</fullName>
    </submittedName>
</protein>